<name>A0A564Y291_HYMDI</name>
<dbReference type="Gene3D" id="3.30.160.60">
    <property type="entry name" value="Classic Zinc Finger"/>
    <property type="match status" value="6"/>
</dbReference>
<evidence type="ECO:0000256" key="1">
    <source>
        <dbReference type="ARBA" id="ARBA00022723"/>
    </source>
</evidence>
<evidence type="ECO:0000256" key="6">
    <source>
        <dbReference type="SAM" id="MobiDB-lite"/>
    </source>
</evidence>
<dbReference type="GO" id="GO:0000978">
    <property type="term" value="F:RNA polymerase II cis-regulatory region sequence-specific DNA binding"/>
    <property type="evidence" value="ECO:0007669"/>
    <property type="project" value="TreeGrafter"/>
</dbReference>
<dbReference type="PANTHER" id="PTHR19818">
    <property type="entry name" value="ZINC FINGER PROTEIN ZIC AND GLI"/>
    <property type="match status" value="1"/>
</dbReference>
<evidence type="ECO:0000256" key="2">
    <source>
        <dbReference type="ARBA" id="ARBA00022737"/>
    </source>
</evidence>
<keyword evidence="9" id="KW-1185">Reference proteome</keyword>
<feature type="domain" description="C2H2-type" evidence="7">
    <location>
        <begin position="165"/>
        <end position="188"/>
    </location>
</feature>
<dbReference type="GO" id="GO:0000981">
    <property type="term" value="F:DNA-binding transcription factor activity, RNA polymerase II-specific"/>
    <property type="evidence" value="ECO:0007669"/>
    <property type="project" value="TreeGrafter"/>
</dbReference>
<dbReference type="Proteomes" id="UP000321570">
    <property type="component" value="Unassembled WGS sequence"/>
</dbReference>
<feature type="domain" description="C2H2-type" evidence="7">
    <location>
        <begin position="109"/>
        <end position="136"/>
    </location>
</feature>
<keyword evidence="2" id="KW-0677">Repeat</keyword>
<feature type="non-terminal residue" evidence="8">
    <location>
        <position position="1"/>
    </location>
</feature>
<reference evidence="8 9" key="1">
    <citation type="submission" date="2019-07" db="EMBL/GenBank/DDBJ databases">
        <authorList>
            <person name="Jastrzebski P J."/>
            <person name="Paukszto L."/>
            <person name="Jastrzebski P J."/>
        </authorList>
    </citation>
    <scope>NUCLEOTIDE SEQUENCE [LARGE SCALE GENOMIC DNA]</scope>
    <source>
        <strain evidence="8 9">WMS-il1</strain>
    </source>
</reference>
<keyword evidence="3 5" id="KW-0863">Zinc-finger</keyword>
<accession>A0A564Y291</accession>
<dbReference type="AlphaFoldDB" id="A0A564Y291"/>
<feature type="domain" description="C2H2-type" evidence="7">
    <location>
        <begin position="194"/>
        <end position="221"/>
    </location>
</feature>
<feature type="domain" description="C2H2-type" evidence="7">
    <location>
        <begin position="137"/>
        <end position="164"/>
    </location>
</feature>
<feature type="compositionally biased region" description="Basic and acidic residues" evidence="6">
    <location>
        <begin position="1"/>
        <end position="27"/>
    </location>
</feature>
<dbReference type="FunFam" id="3.30.160.60:FF:002343">
    <property type="entry name" value="Zinc finger protein 33A"/>
    <property type="match status" value="1"/>
</dbReference>
<dbReference type="PROSITE" id="PS50157">
    <property type="entry name" value="ZINC_FINGER_C2H2_2"/>
    <property type="match status" value="6"/>
</dbReference>
<feature type="region of interest" description="Disordered" evidence="6">
    <location>
        <begin position="1"/>
        <end position="66"/>
    </location>
</feature>
<dbReference type="InterPro" id="IPR050329">
    <property type="entry name" value="GLI_C2H2-zinc-finger"/>
</dbReference>
<dbReference type="Pfam" id="PF00096">
    <property type="entry name" value="zf-C2H2"/>
    <property type="match status" value="2"/>
</dbReference>
<feature type="domain" description="C2H2-type" evidence="7">
    <location>
        <begin position="222"/>
        <end position="249"/>
    </location>
</feature>
<evidence type="ECO:0000256" key="3">
    <source>
        <dbReference type="ARBA" id="ARBA00022771"/>
    </source>
</evidence>
<protein>
    <recommendedName>
        <fullName evidence="7">C2H2-type domain-containing protein</fullName>
    </recommendedName>
</protein>
<dbReference type="FunFam" id="3.30.160.60:FF:002212">
    <property type="entry name" value="Zinc finger protein 672"/>
    <property type="match status" value="1"/>
</dbReference>
<evidence type="ECO:0000256" key="4">
    <source>
        <dbReference type="ARBA" id="ARBA00022833"/>
    </source>
</evidence>
<organism evidence="8 9">
    <name type="scientific">Hymenolepis diminuta</name>
    <name type="common">Rat tapeworm</name>
    <dbReference type="NCBI Taxonomy" id="6216"/>
    <lineage>
        <taxon>Eukaryota</taxon>
        <taxon>Metazoa</taxon>
        <taxon>Spiralia</taxon>
        <taxon>Lophotrochozoa</taxon>
        <taxon>Platyhelminthes</taxon>
        <taxon>Cestoda</taxon>
        <taxon>Eucestoda</taxon>
        <taxon>Cyclophyllidea</taxon>
        <taxon>Hymenolepididae</taxon>
        <taxon>Hymenolepis</taxon>
    </lineage>
</organism>
<dbReference type="FunFam" id="3.30.160.60:FF:000446">
    <property type="entry name" value="Zinc finger protein"/>
    <property type="match status" value="1"/>
</dbReference>
<feature type="domain" description="C2H2-type" evidence="7">
    <location>
        <begin position="250"/>
        <end position="278"/>
    </location>
</feature>
<dbReference type="GO" id="GO:0005634">
    <property type="term" value="C:nucleus"/>
    <property type="evidence" value="ECO:0007669"/>
    <property type="project" value="UniProtKB-ARBA"/>
</dbReference>
<evidence type="ECO:0000256" key="5">
    <source>
        <dbReference type="PROSITE-ProRule" id="PRU00042"/>
    </source>
</evidence>
<proteinExistence type="predicted"/>
<evidence type="ECO:0000259" key="7">
    <source>
        <dbReference type="PROSITE" id="PS50157"/>
    </source>
</evidence>
<keyword evidence="1" id="KW-0479">Metal-binding</keyword>
<evidence type="ECO:0000313" key="9">
    <source>
        <dbReference type="Proteomes" id="UP000321570"/>
    </source>
</evidence>
<dbReference type="Pfam" id="PF13894">
    <property type="entry name" value="zf-C2H2_4"/>
    <property type="match status" value="1"/>
</dbReference>
<dbReference type="PROSITE" id="PS00028">
    <property type="entry name" value="ZINC_FINGER_C2H2_1"/>
    <property type="match status" value="6"/>
</dbReference>
<dbReference type="EMBL" id="CABIJS010000055">
    <property type="protein sequence ID" value="VUZ41361.1"/>
    <property type="molecule type" value="Genomic_DNA"/>
</dbReference>
<gene>
    <name evidence="8" type="ORF">WMSIL1_LOCUS2094</name>
</gene>
<dbReference type="InterPro" id="IPR036236">
    <property type="entry name" value="Znf_C2H2_sf"/>
</dbReference>
<dbReference type="InterPro" id="IPR013087">
    <property type="entry name" value="Znf_C2H2_type"/>
</dbReference>
<dbReference type="PANTHER" id="PTHR19818:SF139">
    <property type="entry name" value="PAIR-RULE PROTEIN ODD-PAIRED"/>
    <property type="match status" value="1"/>
</dbReference>
<dbReference type="SUPFAM" id="SSF57667">
    <property type="entry name" value="beta-beta-alpha zinc fingers"/>
    <property type="match status" value="3"/>
</dbReference>
<feature type="compositionally biased region" description="Polar residues" evidence="6">
    <location>
        <begin position="28"/>
        <end position="66"/>
    </location>
</feature>
<dbReference type="GO" id="GO:0045944">
    <property type="term" value="P:positive regulation of transcription by RNA polymerase II"/>
    <property type="evidence" value="ECO:0007669"/>
    <property type="project" value="UniProtKB-ARBA"/>
</dbReference>
<sequence length="353" mass="39591">KSQERNVRDFDYKATEGANEKPNDNKDLQQNQCTLTESGIGTASTSALESQLQPNQENTSPIVEPSSTVDTVALTFVNNRNPERVSEVICKLGTNVDRDIGKTLDRKVHKCSYCQKIFDRPSLLQRHIRTHTGERPFPCSNCNSRFATKGGLLDHARTHTGEKPYICGYCSRGFLAASNHSNHVKKVHLKKLNHTCDECQASFITPGALKCHMFIHTRKFPFVCSVCGKGFPAKLRLKSHEYIHSKEKPFKCDICSSTYTTEGALRAHVRRKHGSSGKSVNEEPITYENNVSNITLVTWERQGCNIFKRTEKDRVSSGPNNDGHIKACNQDANCPPLNLNILGSLHFDLLKNF</sequence>
<dbReference type="GO" id="GO:0008270">
    <property type="term" value="F:zinc ion binding"/>
    <property type="evidence" value="ECO:0007669"/>
    <property type="project" value="UniProtKB-KW"/>
</dbReference>
<evidence type="ECO:0000313" key="8">
    <source>
        <dbReference type="EMBL" id="VUZ41361.1"/>
    </source>
</evidence>
<keyword evidence="4" id="KW-0862">Zinc</keyword>
<dbReference type="SMART" id="SM00355">
    <property type="entry name" value="ZnF_C2H2"/>
    <property type="match status" value="6"/>
</dbReference>